<dbReference type="GO" id="GO:0016740">
    <property type="term" value="F:transferase activity"/>
    <property type="evidence" value="ECO:0007669"/>
    <property type="project" value="UniProtKB-KW"/>
</dbReference>
<proteinExistence type="predicted"/>
<dbReference type="InterPro" id="IPR015421">
    <property type="entry name" value="PyrdxlP-dep_Trfase_major"/>
</dbReference>
<gene>
    <name evidence="1" type="ORF">N7450_001267</name>
</gene>
<name>A0AAD6E3T2_9EURO</name>
<dbReference type="EMBL" id="JAQJAC010000001">
    <property type="protein sequence ID" value="KAJ5600200.1"/>
    <property type="molecule type" value="Genomic_DNA"/>
</dbReference>
<comment type="caution">
    <text evidence="1">The sequence shown here is derived from an EMBL/GenBank/DDBJ whole genome shotgun (WGS) entry which is preliminary data.</text>
</comment>
<organism evidence="1 2">
    <name type="scientific">Penicillium hetheringtonii</name>
    <dbReference type="NCBI Taxonomy" id="911720"/>
    <lineage>
        <taxon>Eukaryota</taxon>
        <taxon>Fungi</taxon>
        <taxon>Dikarya</taxon>
        <taxon>Ascomycota</taxon>
        <taxon>Pezizomycotina</taxon>
        <taxon>Eurotiomycetes</taxon>
        <taxon>Eurotiomycetidae</taxon>
        <taxon>Eurotiales</taxon>
        <taxon>Aspergillaceae</taxon>
        <taxon>Penicillium</taxon>
    </lineage>
</organism>
<protein>
    <submittedName>
        <fullName evidence="1">Pyridoxal phosphate-dependent transferase major region subdomain 1</fullName>
    </submittedName>
</protein>
<sequence>MKRILRLLGIFAPNEPNVRCGRIKDATFSDKILLVTCPHASNITGTISPIRKIANAVHVHLRIYCASWFMMWLFT</sequence>
<accession>A0AAD6E3T2</accession>
<evidence type="ECO:0000313" key="1">
    <source>
        <dbReference type="EMBL" id="KAJ5600200.1"/>
    </source>
</evidence>
<dbReference type="Proteomes" id="UP001216150">
    <property type="component" value="Unassembled WGS sequence"/>
</dbReference>
<dbReference type="InterPro" id="IPR015424">
    <property type="entry name" value="PyrdxlP-dep_Trfase"/>
</dbReference>
<reference evidence="1 2" key="1">
    <citation type="journal article" date="2023" name="IMA Fungus">
        <title>Comparative genomic study of the Penicillium genus elucidates a diverse pangenome and 15 lateral gene transfer events.</title>
        <authorList>
            <person name="Petersen C."/>
            <person name="Sorensen T."/>
            <person name="Nielsen M.R."/>
            <person name="Sondergaard T.E."/>
            <person name="Sorensen J.L."/>
            <person name="Fitzpatrick D.A."/>
            <person name="Frisvad J.C."/>
            <person name="Nielsen K.L."/>
        </authorList>
    </citation>
    <scope>NUCLEOTIDE SEQUENCE [LARGE SCALE GENOMIC DNA]</scope>
    <source>
        <strain evidence="1 2">IBT 29057</strain>
    </source>
</reference>
<dbReference type="Gene3D" id="3.40.640.10">
    <property type="entry name" value="Type I PLP-dependent aspartate aminotransferase-like (Major domain)"/>
    <property type="match status" value="1"/>
</dbReference>
<dbReference type="AlphaFoldDB" id="A0AAD6E3T2"/>
<evidence type="ECO:0000313" key="2">
    <source>
        <dbReference type="Proteomes" id="UP001216150"/>
    </source>
</evidence>
<keyword evidence="1" id="KW-0808">Transferase</keyword>
<dbReference type="SUPFAM" id="SSF53383">
    <property type="entry name" value="PLP-dependent transferases"/>
    <property type="match status" value="1"/>
</dbReference>
<keyword evidence="2" id="KW-1185">Reference proteome</keyword>